<accession>A0A1I7FP96</accession>
<dbReference type="PANTHER" id="PTHR33406:SF10">
    <property type="entry name" value="SSD DOMAIN-CONTAINING PROTEIN"/>
    <property type="match status" value="1"/>
</dbReference>
<feature type="transmembrane region" description="Helical" evidence="6">
    <location>
        <begin position="725"/>
        <end position="748"/>
    </location>
</feature>
<feature type="transmembrane region" description="Helical" evidence="6">
    <location>
        <begin position="760"/>
        <end position="784"/>
    </location>
</feature>
<dbReference type="AlphaFoldDB" id="A0A1I7FP96"/>
<feature type="domain" description="SSD" evidence="7">
    <location>
        <begin position="281"/>
        <end position="398"/>
    </location>
</feature>
<feature type="transmembrane region" description="Helical" evidence="6">
    <location>
        <begin position="431"/>
        <end position="449"/>
    </location>
</feature>
<evidence type="ECO:0000256" key="3">
    <source>
        <dbReference type="ARBA" id="ARBA00022692"/>
    </source>
</evidence>
<protein>
    <recommendedName>
        <fullName evidence="7">SSD domain-containing protein</fullName>
    </recommendedName>
</protein>
<dbReference type="STRING" id="1035707.SAMN05216552_1002189"/>
<feature type="transmembrane region" description="Helical" evidence="6">
    <location>
        <begin position="300"/>
        <end position="320"/>
    </location>
</feature>
<keyword evidence="2" id="KW-1003">Cell membrane</keyword>
<feature type="transmembrane region" description="Helical" evidence="6">
    <location>
        <begin position="683"/>
        <end position="704"/>
    </location>
</feature>
<keyword evidence="3 6" id="KW-0812">Transmembrane</keyword>
<dbReference type="GO" id="GO:0005886">
    <property type="term" value="C:plasma membrane"/>
    <property type="evidence" value="ECO:0007669"/>
    <property type="project" value="UniProtKB-SubCell"/>
</dbReference>
<evidence type="ECO:0000256" key="1">
    <source>
        <dbReference type="ARBA" id="ARBA00004651"/>
    </source>
</evidence>
<dbReference type="Proteomes" id="UP000199391">
    <property type="component" value="Unassembled WGS sequence"/>
</dbReference>
<evidence type="ECO:0000313" key="8">
    <source>
        <dbReference type="EMBL" id="SFU38027.1"/>
    </source>
</evidence>
<evidence type="ECO:0000313" key="9">
    <source>
        <dbReference type="Proteomes" id="UP000199391"/>
    </source>
</evidence>
<dbReference type="PANTHER" id="PTHR33406">
    <property type="entry name" value="MEMBRANE PROTEIN MJ1562-RELATED"/>
    <property type="match status" value="1"/>
</dbReference>
<evidence type="ECO:0000256" key="5">
    <source>
        <dbReference type="ARBA" id="ARBA00023136"/>
    </source>
</evidence>
<feature type="transmembrane region" description="Helical" evidence="6">
    <location>
        <begin position="246"/>
        <end position="265"/>
    </location>
</feature>
<dbReference type="Gene3D" id="1.20.1640.10">
    <property type="entry name" value="Multidrug efflux transporter AcrB transmembrane domain"/>
    <property type="match status" value="2"/>
</dbReference>
<comment type="subcellular location">
    <subcellularLocation>
        <location evidence="1">Cell membrane</location>
        <topology evidence="1">Multi-pass membrane protein</topology>
    </subcellularLocation>
</comment>
<dbReference type="Pfam" id="PF03176">
    <property type="entry name" value="MMPL"/>
    <property type="match status" value="2"/>
</dbReference>
<feature type="transmembrane region" description="Helical" evidence="6">
    <location>
        <begin position="272"/>
        <end position="294"/>
    </location>
</feature>
<proteinExistence type="predicted"/>
<evidence type="ECO:0000256" key="2">
    <source>
        <dbReference type="ARBA" id="ARBA00022475"/>
    </source>
</evidence>
<evidence type="ECO:0000259" key="7">
    <source>
        <dbReference type="PROSITE" id="PS50156"/>
    </source>
</evidence>
<dbReference type="PROSITE" id="PS50156">
    <property type="entry name" value="SSD"/>
    <property type="match status" value="1"/>
</dbReference>
<feature type="transmembrane region" description="Helical" evidence="6">
    <location>
        <begin position="38"/>
        <end position="56"/>
    </location>
</feature>
<dbReference type="SUPFAM" id="SSF82866">
    <property type="entry name" value="Multidrug efflux transporter AcrB transmembrane domain"/>
    <property type="match status" value="2"/>
</dbReference>
<feature type="transmembrane region" description="Helical" evidence="6">
    <location>
        <begin position="657"/>
        <end position="677"/>
    </location>
</feature>
<dbReference type="EMBL" id="FPBO01000002">
    <property type="protein sequence ID" value="SFU38027.1"/>
    <property type="molecule type" value="Genomic_DNA"/>
</dbReference>
<keyword evidence="9" id="KW-1185">Reference proteome</keyword>
<evidence type="ECO:0000256" key="6">
    <source>
        <dbReference type="SAM" id="Phobius"/>
    </source>
</evidence>
<feature type="transmembrane region" description="Helical" evidence="6">
    <location>
        <begin position="341"/>
        <end position="365"/>
    </location>
</feature>
<dbReference type="InterPro" id="IPR050545">
    <property type="entry name" value="Mycobact_MmpL"/>
</dbReference>
<name>A0A1I7FP96_9BURK</name>
<sequence length="808" mass="88603">MNRKAAAPRDAEDLAMHRGTGRMEGLVEPVLFGHRLKVILLFLVVSIFFAVQMLKLKPDASFQNMIPASHAYIANYLKFENELRPLGNVVRIAVENTRGDIYDPAYLETLRKITDEVFYIPGVDRGNLKSLWTANVMWYEVTEEGMTAGHIIPEGLGGSPEKLEQVKTNVVRSGRIGSLVANDHRSAIIMAPLLESDPQTGEKLDYGQLSERIETLIRQKYETGHIKIHITGFAKVVGDLIHGARAITLFFAITFALACALLYAYSRCLRSTAITILCCSLAVIWQMGIVSLLGFGLNPYSILVPFLTFAIGVSHAVQNINTMASEVHNGRSKMEAAKATFRLLFIPGTVALLCDVVGFSTLLVIDIGVIRELGIGASVGVFVIILTKMFLLPVLMSYVGVSPACLRKQERKARSRHRVARALSRVTEPRIARAVAVLALVILGTAWHFSRDLKIGDLDPGAPELRSTSRYNQDNAFTVSHYSTSPDVFVVMVTTKPGECGSYPVAAAVERLQWEMENLDGVESSASLFTGMKKMIAGSNGGNLKWAAITRDRYISNAAHKSLPSELYNNDCSMVPVMLFLSDHKAETLSRVVRAAERFAAEHDSEDARFVLAGGNAGIEAATNIVIKQAEVQMLLLVYGIVALLVWWEFKSWRVTLAVMLPLYVTSVLCEAIMAQLGLGVKVATLPVIALGVGIGVDYGIYIYNRLEHFLERGYTLGNAYFETLKTTGTAIAVTGVMLALGVMTWVFSDIKFQADMGLLLAFMFLWNMIGAIVMLPALVAILMPRAAPRRKVSEAASKAARGFQLSE</sequence>
<dbReference type="InterPro" id="IPR000731">
    <property type="entry name" value="SSD"/>
</dbReference>
<reference evidence="9" key="1">
    <citation type="submission" date="2016-10" db="EMBL/GenBank/DDBJ databases">
        <authorList>
            <person name="Varghese N."/>
            <person name="Submissions S."/>
        </authorList>
    </citation>
    <scope>NUCLEOTIDE SEQUENCE [LARGE SCALE GENOMIC DNA]</scope>
    <source>
        <strain evidence="9">CGMCC 1.11014</strain>
    </source>
</reference>
<feature type="transmembrane region" description="Helical" evidence="6">
    <location>
        <begin position="377"/>
        <end position="406"/>
    </location>
</feature>
<evidence type="ECO:0000256" key="4">
    <source>
        <dbReference type="ARBA" id="ARBA00022989"/>
    </source>
</evidence>
<gene>
    <name evidence="8" type="ORF">SAMN05216552_1002189</name>
</gene>
<feature type="transmembrane region" description="Helical" evidence="6">
    <location>
        <begin position="632"/>
        <end position="650"/>
    </location>
</feature>
<dbReference type="RefSeq" id="WP_229488837.1">
    <property type="nucleotide sequence ID" value="NZ_FPBO01000002.1"/>
</dbReference>
<keyword evidence="4 6" id="KW-1133">Transmembrane helix</keyword>
<dbReference type="InterPro" id="IPR004869">
    <property type="entry name" value="MMPL_dom"/>
</dbReference>
<keyword evidence="5 6" id="KW-0472">Membrane</keyword>
<organism evidence="8 9">
    <name type="scientific">Pseudoduganella namucuonensis</name>
    <dbReference type="NCBI Taxonomy" id="1035707"/>
    <lineage>
        <taxon>Bacteria</taxon>
        <taxon>Pseudomonadati</taxon>
        <taxon>Pseudomonadota</taxon>
        <taxon>Betaproteobacteria</taxon>
        <taxon>Burkholderiales</taxon>
        <taxon>Oxalobacteraceae</taxon>
        <taxon>Telluria group</taxon>
        <taxon>Pseudoduganella</taxon>
    </lineage>
</organism>